<name>A0A1Q2M3Z3_9GAMM</name>
<dbReference type="SUPFAM" id="SSF101874">
    <property type="entry name" value="YceI-like"/>
    <property type="match status" value="1"/>
</dbReference>
<feature type="chain" id="PRO_5013043582" evidence="1">
    <location>
        <begin position="21"/>
        <end position="192"/>
    </location>
</feature>
<reference evidence="3" key="1">
    <citation type="submission" date="2017-02" db="EMBL/GenBank/DDBJ databases">
        <title>Genome of Microbulbifer agarilyticus GP101.</title>
        <authorList>
            <person name="Jung J."/>
            <person name="Bae S.S."/>
            <person name="Baek K."/>
        </authorList>
    </citation>
    <scope>NUCLEOTIDE SEQUENCE [LARGE SCALE GENOMIC DNA]</scope>
    <source>
        <strain evidence="3">GP101</strain>
    </source>
</reference>
<proteinExistence type="predicted"/>
<dbReference type="EMBL" id="CP019650">
    <property type="protein sequence ID" value="AQQ67421.1"/>
    <property type="molecule type" value="Genomic_DNA"/>
</dbReference>
<dbReference type="Proteomes" id="UP000188219">
    <property type="component" value="Chromosome"/>
</dbReference>
<dbReference type="OrthoDB" id="9793816at2"/>
<protein>
    <submittedName>
        <fullName evidence="3">Polyisoprenoid-binding protein</fullName>
    </submittedName>
</protein>
<gene>
    <name evidence="3" type="ORF">Mag101_07055</name>
</gene>
<organism evidence="3 4">
    <name type="scientific">Microbulbifer agarilyticus</name>
    <dbReference type="NCBI Taxonomy" id="260552"/>
    <lineage>
        <taxon>Bacteria</taxon>
        <taxon>Pseudomonadati</taxon>
        <taxon>Pseudomonadota</taxon>
        <taxon>Gammaproteobacteria</taxon>
        <taxon>Cellvibrionales</taxon>
        <taxon>Microbulbiferaceae</taxon>
        <taxon>Microbulbifer</taxon>
    </lineage>
</organism>
<dbReference type="STRING" id="260552.Mag101_07055"/>
<accession>A0A1Q2M3Z3</accession>
<evidence type="ECO:0000256" key="1">
    <source>
        <dbReference type="SAM" id="SignalP"/>
    </source>
</evidence>
<feature type="signal peptide" evidence="1">
    <location>
        <begin position="1"/>
        <end position="20"/>
    </location>
</feature>
<dbReference type="SMART" id="SM00867">
    <property type="entry name" value="YceI"/>
    <property type="match status" value="1"/>
</dbReference>
<sequence length="192" mass="20545">MSFKSIALASLLALPLSALADWQLAGDDSSVNFVSVKKSNIPEMHHFKSMSGGISDEGKAQLTIDLASVETNIPIRNERMQKMLFNTAKFAKATISTDVDAEKLKGLKAGESMAVDANVTVEVHGETKTEKAMLQVTGLEGGKLLVTTSTPIIVNAGNYKLLEGIEKLREVAGLDSISPIVPVTAKLVFMQK</sequence>
<dbReference type="RefSeq" id="WP_077402702.1">
    <property type="nucleotide sequence ID" value="NZ_CP019650.1"/>
</dbReference>
<dbReference type="KEGG" id="maga:Mag101_07055"/>
<evidence type="ECO:0000259" key="2">
    <source>
        <dbReference type="SMART" id="SM00867"/>
    </source>
</evidence>
<feature type="domain" description="Lipid/polyisoprenoid-binding YceI-like" evidence="2">
    <location>
        <begin position="21"/>
        <end position="190"/>
    </location>
</feature>
<dbReference type="InterPro" id="IPR036761">
    <property type="entry name" value="TTHA0802/YceI-like_sf"/>
</dbReference>
<dbReference type="InterPro" id="IPR027016">
    <property type="entry name" value="UCP029811"/>
</dbReference>
<keyword evidence="1" id="KW-0732">Signal</keyword>
<dbReference type="eggNOG" id="COG2353">
    <property type="taxonomic scope" value="Bacteria"/>
</dbReference>
<evidence type="ECO:0000313" key="3">
    <source>
        <dbReference type="EMBL" id="AQQ67421.1"/>
    </source>
</evidence>
<evidence type="ECO:0000313" key="4">
    <source>
        <dbReference type="Proteomes" id="UP000188219"/>
    </source>
</evidence>
<dbReference type="Gene3D" id="2.40.128.110">
    <property type="entry name" value="Lipid/polyisoprenoid-binding, YceI-like"/>
    <property type="match status" value="1"/>
</dbReference>
<dbReference type="AlphaFoldDB" id="A0A1Q2M3Z3"/>
<dbReference type="PIRSF" id="PIRSF029811">
    <property type="entry name" value="UCP029811"/>
    <property type="match status" value="1"/>
</dbReference>
<dbReference type="InterPro" id="IPR007372">
    <property type="entry name" value="Lipid/polyisoprenoid-bd_YceI"/>
</dbReference>
<keyword evidence="4" id="KW-1185">Reference proteome</keyword>
<dbReference type="Pfam" id="PF04264">
    <property type="entry name" value="YceI"/>
    <property type="match status" value="1"/>
</dbReference>